<dbReference type="EMBL" id="AMYD01004177">
    <property type="protein sequence ID" value="EQB43758.1"/>
    <property type="molecule type" value="Genomic_DNA"/>
</dbReference>
<accession>T0JTE9</accession>
<dbReference type="HOGENOM" id="CLU_3415206_0_0_1"/>
<sequence length="27" mass="3023">MTSSFTFAARLISARPRSSAYRLFTNA</sequence>
<reference evidence="2" key="1">
    <citation type="journal article" date="2013" name="Mol. Plant Microbe Interact.">
        <title>Global aspects of pacC regulation of pathogenicity genes in Colletotrichum gloeosporioides as revealed by transcriptome analysis.</title>
        <authorList>
            <person name="Alkan N."/>
            <person name="Meng X."/>
            <person name="Friedlander G."/>
            <person name="Reuveni E."/>
            <person name="Sukno S."/>
            <person name="Sherman A."/>
            <person name="Thon M."/>
            <person name="Fluhr R."/>
            <person name="Prusky D."/>
        </authorList>
    </citation>
    <scope>NUCLEOTIDE SEQUENCE [LARGE SCALE GENOMIC DNA]</scope>
    <source>
        <strain evidence="2">Cg-14</strain>
    </source>
</reference>
<dbReference type="Proteomes" id="UP000015530">
    <property type="component" value="Unassembled WGS sequence"/>
</dbReference>
<organism evidence="1 2">
    <name type="scientific">Colletotrichum gloeosporioides (strain Cg-14)</name>
    <name type="common">Anthracnose fungus</name>
    <name type="synonym">Glomerella cingulata</name>
    <dbReference type="NCBI Taxonomy" id="1237896"/>
    <lineage>
        <taxon>Eukaryota</taxon>
        <taxon>Fungi</taxon>
        <taxon>Dikarya</taxon>
        <taxon>Ascomycota</taxon>
        <taxon>Pezizomycotina</taxon>
        <taxon>Sordariomycetes</taxon>
        <taxon>Hypocreomycetidae</taxon>
        <taxon>Glomerellales</taxon>
        <taxon>Glomerellaceae</taxon>
        <taxon>Colletotrichum</taxon>
        <taxon>Colletotrichum gloeosporioides species complex</taxon>
    </lineage>
</organism>
<gene>
    <name evidence="1" type="ORF">CGLO_17550</name>
</gene>
<proteinExistence type="predicted"/>
<evidence type="ECO:0000313" key="1">
    <source>
        <dbReference type="EMBL" id="EQB43758.1"/>
    </source>
</evidence>
<dbReference type="AlphaFoldDB" id="T0JTE9"/>
<comment type="caution">
    <text evidence="1">The sequence shown here is derived from an EMBL/GenBank/DDBJ whole genome shotgun (WGS) entry which is preliminary data.</text>
</comment>
<name>T0JTE9_COLGC</name>
<protein>
    <submittedName>
        <fullName evidence="1">Uncharacterized protein</fullName>
    </submittedName>
</protein>
<evidence type="ECO:0000313" key="2">
    <source>
        <dbReference type="Proteomes" id="UP000015530"/>
    </source>
</evidence>